<evidence type="ECO:0000313" key="2">
    <source>
        <dbReference type="EMBL" id="GJN94073.1"/>
    </source>
</evidence>
<accession>A0AAV5H006</accession>
<organism evidence="2 3">
    <name type="scientific">Rhodotorula paludigena</name>
    <dbReference type="NCBI Taxonomy" id="86838"/>
    <lineage>
        <taxon>Eukaryota</taxon>
        <taxon>Fungi</taxon>
        <taxon>Dikarya</taxon>
        <taxon>Basidiomycota</taxon>
        <taxon>Pucciniomycotina</taxon>
        <taxon>Microbotryomycetes</taxon>
        <taxon>Sporidiobolales</taxon>
        <taxon>Sporidiobolaceae</taxon>
        <taxon>Rhodotorula</taxon>
    </lineage>
</organism>
<dbReference type="Pfam" id="PF11034">
    <property type="entry name" value="Grg1"/>
    <property type="match status" value="1"/>
</dbReference>
<evidence type="ECO:0000313" key="3">
    <source>
        <dbReference type="Proteomes" id="UP001342314"/>
    </source>
</evidence>
<name>A0AAV5H006_9BASI</name>
<reference evidence="2 3" key="1">
    <citation type="submission" date="2021-12" db="EMBL/GenBank/DDBJ databases">
        <title>High titer production of polyol ester of fatty acids by Rhodotorula paludigena BS15 towards product separation-free biomass refinery.</title>
        <authorList>
            <person name="Mano J."/>
            <person name="Ono H."/>
            <person name="Tanaka T."/>
            <person name="Naito K."/>
            <person name="Sushida H."/>
            <person name="Ike M."/>
            <person name="Tokuyasu K."/>
            <person name="Kitaoka M."/>
        </authorList>
    </citation>
    <scope>NUCLEOTIDE SEQUENCE [LARGE SCALE GENOMIC DNA]</scope>
    <source>
        <strain evidence="2 3">BS15</strain>
    </source>
</reference>
<dbReference type="EMBL" id="BQKY01000016">
    <property type="protein sequence ID" value="GJN94073.1"/>
    <property type="molecule type" value="Genomic_DNA"/>
</dbReference>
<feature type="region of interest" description="Disordered" evidence="1">
    <location>
        <begin position="27"/>
        <end position="85"/>
    </location>
</feature>
<proteinExistence type="predicted"/>
<gene>
    <name evidence="2" type="ORF">Rhopal_007137-T1</name>
</gene>
<feature type="compositionally biased region" description="Basic and acidic residues" evidence="1">
    <location>
        <begin position="63"/>
        <end position="85"/>
    </location>
</feature>
<dbReference type="PANTHER" id="PTHR38789">
    <property type="entry name" value="REPRESSIBLE PROTEIN GRG1, PUTATIVE (AFU_ORTHOLOGUE AFUA_5G14210)-RELATED"/>
    <property type="match status" value="1"/>
</dbReference>
<evidence type="ECO:0000256" key="1">
    <source>
        <dbReference type="SAM" id="MobiDB-lite"/>
    </source>
</evidence>
<dbReference type="AlphaFoldDB" id="A0AAV5H006"/>
<protein>
    <submittedName>
        <fullName evidence="2">Uncharacterized protein</fullName>
    </submittedName>
</protein>
<keyword evidence="3" id="KW-1185">Reference proteome</keyword>
<dbReference type="PANTHER" id="PTHR38789:SF1">
    <property type="entry name" value="GLUCOSE-REPRESSIBLE GENE PROTEIN-RELATED"/>
    <property type="match status" value="1"/>
</dbReference>
<feature type="compositionally biased region" description="Polar residues" evidence="1">
    <location>
        <begin position="27"/>
        <end position="37"/>
    </location>
</feature>
<dbReference type="Proteomes" id="UP001342314">
    <property type="component" value="Unassembled WGS sequence"/>
</dbReference>
<comment type="caution">
    <text evidence="2">The sequence shown here is derived from an EMBL/GenBank/DDBJ whole genome shotgun (WGS) entry which is preliminary data.</text>
</comment>
<dbReference type="InterPro" id="IPR020100">
    <property type="entry name" value="Glc-repressible_Grg1"/>
</dbReference>
<sequence length="85" mass="8907">MASTTSTSTFDSIKNTVSDAVNYVTESAQEMTSASSKEANKEVAKGNTNASLTDRATAGLDAVGDKLQEEKHSGKAEAYKESAKN</sequence>